<gene>
    <name evidence="1" type="ORF">RPERSI_LOCUS24713</name>
</gene>
<dbReference type="Proteomes" id="UP000789920">
    <property type="component" value="Unassembled WGS sequence"/>
</dbReference>
<evidence type="ECO:0000313" key="1">
    <source>
        <dbReference type="EMBL" id="CAG8817563.1"/>
    </source>
</evidence>
<evidence type="ECO:0000313" key="2">
    <source>
        <dbReference type="Proteomes" id="UP000789920"/>
    </source>
</evidence>
<name>A0ACA9S1D9_9GLOM</name>
<comment type="caution">
    <text evidence="1">The sequence shown here is derived from an EMBL/GenBank/DDBJ whole genome shotgun (WGS) entry which is preliminary data.</text>
</comment>
<organism evidence="1 2">
    <name type="scientific">Racocetra persica</name>
    <dbReference type="NCBI Taxonomy" id="160502"/>
    <lineage>
        <taxon>Eukaryota</taxon>
        <taxon>Fungi</taxon>
        <taxon>Fungi incertae sedis</taxon>
        <taxon>Mucoromycota</taxon>
        <taxon>Glomeromycotina</taxon>
        <taxon>Glomeromycetes</taxon>
        <taxon>Diversisporales</taxon>
        <taxon>Gigasporaceae</taxon>
        <taxon>Racocetra</taxon>
    </lineage>
</organism>
<feature type="non-terminal residue" evidence="1">
    <location>
        <position position="99"/>
    </location>
</feature>
<feature type="non-terminal residue" evidence="1">
    <location>
        <position position="1"/>
    </location>
</feature>
<proteinExistence type="predicted"/>
<sequence>PQHKNETPTPLPLSSSPDISILDSPINYFYLDFSSDANDDIDEDNQRTKIRKGKNSRCKVKYLYDEVENTYLEEEAIKPDPCGCIKSGVQTTFSAPEIS</sequence>
<reference evidence="1" key="1">
    <citation type="submission" date="2021-06" db="EMBL/GenBank/DDBJ databases">
        <authorList>
            <person name="Kallberg Y."/>
            <person name="Tangrot J."/>
            <person name="Rosling A."/>
        </authorList>
    </citation>
    <scope>NUCLEOTIDE SEQUENCE</scope>
    <source>
        <strain evidence="1">MA461A</strain>
    </source>
</reference>
<protein>
    <submittedName>
        <fullName evidence="1">35980_t:CDS:1</fullName>
    </submittedName>
</protein>
<dbReference type="EMBL" id="CAJVQC010079944">
    <property type="protein sequence ID" value="CAG8817563.1"/>
    <property type="molecule type" value="Genomic_DNA"/>
</dbReference>
<accession>A0ACA9S1D9</accession>
<keyword evidence="2" id="KW-1185">Reference proteome</keyword>